<evidence type="ECO:0000313" key="3">
    <source>
        <dbReference type="Proteomes" id="UP001499843"/>
    </source>
</evidence>
<dbReference type="Gene3D" id="3.40.50.300">
    <property type="entry name" value="P-loop containing nucleotide triphosphate hydrolases"/>
    <property type="match status" value="1"/>
</dbReference>
<dbReference type="Pfam" id="PF13560">
    <property type="entry name" value="HTH_31"/>
    <property type="match status" value="1"/>
</dbReference>
<dbReference type="Proteomes" id="UP001499843">
    <property type="component" value="Unassembled WGS sequence"/>
</dbReference>
<reference evidence="2 3" key="1">
    <citation type="journal article" date="2019" name="Int. J. Syst. Evol. Microbiol.">
        <title>The Global Catalogue of Microorganisms (GCM) 10K type strain sequencing project: providing services to taxonomists for standard genome sequencing and annotation.</title>
        <authorList>
            <consortium name="The Broad Institute Genomics Platform"/>
            <consortium name="The Broad Institute Genome Sequencing Center for Infectious Disease"/>
            <person name="Wu L."/>
            <person name="Ma J."/>
        </authorList>
    </citation>
    <scope>NUCLEOTIDE SEQUENCE [LARGE SCALE GENOMIC DNA]</scope>
    <source>
        <strain evidence="2 3">JCM 16114</strain>
    </source>
</reference>
<dbReference type="CDD" id="cd00093">
    <property type="entry name" value="HTH_XRE"/>
    <property type="match status" value="1"/>
</dbReference>
<keyword evidence="3" id="KW-1185">Reference proteome</keyword>
<dbReference type="SMART" id="SM00530">
    <property type="entry name" value="HTH_XRE"/>
    <property type="match status" value="1"/>
</dbReference>
<dbReference type="Gene3D" id="1.10.260.40">
    <property type="entry name" value="lambda repressor-like DNA-binding domains"/>
    <property type="match status" value="1"/>
</dbReference>
<dbReference type="EMBL" id="BAAAQX010000033">
    <property type="protein sequence ID" value="GAA2213519.1"/>
    <property type="molecule type" value="Genomic_DNA"/>
</dbReference>
<protein>
    <recommendedName>
        <fullName evidence="1">HTH cro/C1-type domain-containing protein</fullName>
    </recommendedName>
</protein>
<evidence type="ECO:0000259" key="1">
    <source>
        <dbReference type="PROSITE" id="PS50943"/>
    </source>
</evidence>
<dbReference type="Pfam" id="PF00931">
    <property type="entry name" value="NB-ARC"/>
    <property type="match status" value="1"/>
</dbReference>
<sequence length="498" mass="50781">MLGTGRSAVGGAVGGGLGGAGGVGGAVASGVGGAGGGAGATAGAGAGAESSSGALLRGWRQRALLTQEQLAERAGLNVRTVRRLESGGLWQPRTTSVLLLAQALELDGEERALLASVARGVTAAAGNGERAGEGPPCAAAIVPRQLPADVTALVGRGRELAILEGDGAGTAAMDGMARVGGTTMMDGLAGIGRTTMMDGLAGIGRTATVDGMAGVGKTALAVHAAHRLAHRFPDGQLFVDLRGHSPGAAPVEPGEALARMLRALGVPCDRIPCHLDDRTALYRSVLAERRVLVVLDDAADDHQVHPLLPAGPGCRVIVTSRRRLSCLGESLSLDVPPVAEAVALFIRTAGVGRVADVPLDVLREVVERCGRLPLAVCVAGARLRAHATWSARQLLDLLAVDRLGELRAGRHDVAAALDLSYAGLAAGERRAYRMLGAFGAVFDVHEAAASLGTTAARAARLLEGLLDVHLLREIAPGRYQPHDLVRDHAARTSAAGER</sequence>
<dbReference type="InterPro" id="IPR010982">
    <property type="entry name" value="Lambda_DNA-bd_dom_sf"/>
</dbReference>
<dbReference type="PROSITE" id="PS50943">
    <property type="entry name" value="HTH_CROC1"/>
    <property type="match status" value="1"/>
</dbReference>
<dbReference type="InterPro" id="IPR001387">
    <property type="entry name" value="Cro/C1-type_HTH"/>
</dbReference>
<gene>
    <name evidence="2" type="ORF">GCM10009850_089820</name>
</gene>
<accession>A0ABN3CVM5</accession>
<name>A0ABN3CVM5_9ACTN</name>
<dbReference type="InterPro" id="IPR027417">
    <property type="entry name" value="P-loop_NTPase"/>
</dbReference>
<dbReference type="PANTHER" id="PTHR47691">
    <property type="entry name" value="REGULATOR-RELATED"/>
    <property type="match status" value="1"/>
</dbReference>
<dbReference type="InterPro" id="IPR002182">
    <property type="entry name" value="NB-ARC"/>
</dbReference>
<proteinExistence type="predicted"/>
<organism evidence="2 3">
    <name type="scientific">Nonomuraea monospora</name>
    <dbReference type="NCBI Taxonomy" id="568818"/>
    <lineage>
        <taxon>Bacteria</taxon>
        <taxon>Bacillati</taxon>
        <taxon>Actinomycetota</taxon>
        <taxon>Actinomycetes</taxon>
        <taxon>Streptosporangiales</taxon>
        <taxon>Streptosporangiaceae</taxon>
        <taxon>Nonomuraea</taxon>
    </lineage>
</organism>
<dbReference type="SUPFAM" id="SSF52540">
    <property type="entry name" value="P-loop containing nucleoside triphosphate hydrolases"/>
    <property type="match status" value="1"/>
</dbReference>
<evidence type="ECO:0000313" key="2">
    <source>
        <dbReference type="EMBL" id="GAA2213519.1"/>
    </source>
</evidence>
<comment type="caution">
    <text evidence="2">The sequence shown here is derived from an EMBL/GenBank/DDBJ whole genome shotgun (WGS) entry which is preliminary data.</text>
</comment>
<dbReference type="PANTHER" id="PTHR47691:SF3">
    <property type="entry name" value="HTH-TYPE TRANSCRIPTIONAL REGULATOR RV0890C-RELATED"/>
    <property type="match status" value="1"/>
</dbReference>
<dbReference type="SUPFAM" id="SSF47413">
    <property type="entry name" value="lambda repressor-like DNA-binding domains"/>
    <property type="match status" value="1"/>
</dbReference>
<dbReference type="PRINTS" id="PR00364">
    <property type="entry name" value="DISEASERSIST"/>
</dbReference>
<feature type="domain" description="HTH cro/C1-type" evidence="1">
    <location>
        <begin position="56"/>
        <end position="111"/>
    </location>
</feature>